<feature type="compositionally biased region" description="Polar residues" evidence="1">
    <location>
        <begin position="60"/>
        <end position="69"/>
    </location>
</feature>
<feature type="compositionally biased region" description="Polar residues" evidence="1">
    <location>
        <begin position="76"/>
        <end position="93"/>
    </location>
</feature>
<evidence type="ECO:0000313" key="3">
    <source>
        <dbReference type="EMBL" id="CAD7050037.1"/>
    </source>
</evidence>
<accession>A0ABM8PV39</accession>
<proteinExistence type="predicted"/>
<evidence type="ECO:0008006" key="5">
    <source>
        <dbReference type="Google" id="ProtNLM"/>
    </source>
</evidence>
<dbReference type="Proteomes" id="UP000606921">
    <property type="component" value="Unassembled WGS sequence"/>
</dbReference>
<sequence length="99" mass="9801">MKILVFSLAAILAAGPAFSQTGASGTGAAETAPMPDTNAGGPVGSTAVPRGNTTTTTQTDPNRSGTTALQDCETMPGTSAQVPPQGGSDNPQPQERCPD</sequence>
<keyword evidence="2" id="KW-0732">Signal</keyword>
<name>A0ABM8PV39_9HYPH</name>
<keyword evidence="4" id="KW-1185">Reference proteome</keyword>
<protein>
    <recommendedName>
        <fullName evidence="5">Secreted protein</fullName>
    </recommendedName>
</protein>
<dbReference type="EMBL" id="CABFWF030000014">
    <property type="protein sequence ID" value="CAD7050037.1"/>
    <property type="molecule type" value="Genomic_DNA"/>
</dbReference>
<evidence type="ECO:0000256" key="1">
    <source>
        <dbReference type="SAM" id="MobiDB-lite"/>
    </source>
</evidence>
<reference evidence="3 4" key="1">
    <citation type="submission" date="2020-11" db="EMBL/GenBank/DDBJ databases">
        <authorList>
            <person name="Lassalle F."/>
        </authorList>
    </citation>
    <scope>NUCLEOTIDE SEQUENCE [LARGE SCALE GENOMIC DNA]</scope>
    <source>
        <strain evidence="3 4">JC140</strain>
    </source>
</reference>
<feature type="signal peptide" evidence="2">
    <location>
        <begin position="1"/>
        <end position="19"/>
    </location>
</feature>
<comment type="caution">
    <text evidence="3">The sequence shown here is derived from an EMBL/GenBank/DDBJ whole genome shotgun (WGS) entry which is preliminary data.</text>
</comment>
<evidence type="ECO:0000256" key="2">
    <source>
        <dbReference type="SAM" id="SignalP"/>
    </source>
</evidence>
<evidence type="ECO:0000313" key="4">
    <source>
        <dbReference type="Proteomes" id="UP000606921"/>
    </source>
</evidence>
<gene>
    <name evidence="3" type="ORF">REJC140_01588</name>
</gene>
<feature type="compositionally biased region" description="Low complexity" evidence="1">
    <location>
        <begin position="21"/>
        <end position="32"/>
    </location>
</feature>
<organism evidence="3 4">
    <name type="scientific">Pseudorhizobium endolithicum</name>
    <dbReference type="NCBI Taxonomy" id="1191678"/>
    <lineage>
        <taxon>Bacteria</taxon>
        <taxon>Pseudomonadati</taxon>
        <taxon>Pseudomonadota</taxon>
        <taxon>Alphaproteobacteria</taxon>
        <taxon>Hyphomicrobiales</taxon>
        <taxon>Rhizobiaceae</taxon>
        <taxon>Rhizobium/Agrobacterium group</taxon>
        <taxon>Pseudorhizobium</taxon>
    </lineage>
</organism>
<feature type="region of interest" description="Disordered" evidence="1">
    <location>
        <begin position="15"/>
        <end position="99"/>
    </location>
</feature>
<feature type="chain" id="PRO_5045706065" description="Secreted protein" evidence="2">
    <location>
        <begin position="20"/>
        <end position="99"/>
    </location>
</feature>